<protein>
    <submittedName>
        <fullName evidence="1">Uncharacterized protein</fullName>
    </submittedName>
</protein>
<keyword evidence="2" id="KW-1185">Reference proteome</keyword>
<proteinExistence type="predicted"/>
<sequence>MRSGLFFEEFEYDNRIEDFCSKWGKREADFNGIAYKKLRRLFLLINSKSGELISEVTIALFL</sequence>
<evidence type="ECO:0000313" key="2">
    <source>
        <dbReference type="Proteomes" id="UP000018747"/>
    </source>
</evidence>
<organism evidence="1 2">
    <name type="scientific">Leptospira alexanderi serovar Manhao 3 str. L 60</name>
    <dbReference type="NCBI Taxonomy" id="1049759"/>
    <lineage>
        <taxon>Bacteria</taxon>
        <taxon>Pseudomonadati</taxon>
        <taxon>Spirochaetota</taxon>
        <taxon>Spirochaetia</taxon>
        <taxon>Leptospirales</taxon>
        <taxon>Leptospiraceae</taxon>
        <taxon>Leptospira</taxon>
    </lineage>
</organism>
<comment type="caution">
    <text evidence="1">The sequence shown here is derived from an EMBL/GenBank/DDBJ whole genome shotgun (WGS) entry which is preliminary data.</text>
</comment>
<dbReference type="AlphaFoldDB" id="V6HT75"/>
<gene>
    <name evidence="1" type="ORF">LEP1GSC062_1664</name>
</gene>
<dbReference type="Proteomes" id="UP000018747">
    <property type="component" value="Unassembled WGS sequence"/>
</dbReference>
<accession>V6HT75</accession>
<evidence type="ECO:0000313" key="1">
    <source>
        <dbReference type="EMBL" id="EQA60820.1"/>
    </source>
</evidence>
<reference evidence="1" key="1">
    <citation type="submission" date="2013-05" db="EMBL/GenBank/DDBJ databases">
        <authorList>
            <person name="Harkins D.M."/>
            <person name="Durkin A.S."/>
            <person name="Brinkac L.M."/>
            <person name="Haft D.H."/>
            <person name="Selengut J.D."/>
            <person name="Sanka R."/>
            <person name="DePew J."/>
            <person name="Purushe J."/>
            <person name="Hartskeerl R.A."/>
            <person name="Ahmed A."/>
            <person name="van der Linden H."/>
            <person name="Goris M.G.A."/>
            <person name="Vinetz J.M."/>
            <person name="Sutton G.G."/>
            <person name="Nierman W.C."/>
            <person name="Fouts D.E."/>
        </authorList>
    </citation>
    <scope>NUCLEOTIDE SEQUENCE [LARGE SCALE GENOMIC DNA]</scope>
    <source>
        <strain evidence="1">L 60</strain>
    </source>
</reference>
<name>V6HT75_9LEPT</name>
<dbReference type="EMBL" id="AHMT02000053">
    <property type="protein sequence ID" value="EQA60820.1"/>
    <property type="molecule type" value="Genomic_DNA"/>
</dbReference>